<dbReference type="InterPro" id="IPR019734">
    <property type="entry name" value="TPR_rpt"/>
</dbReference>
<name>A0A0B6X356_9BACT</name>
<dbReference type="AlphaFoldDB" id="A0A0B6X356"/>
<evidence type="ECO:0000313" key="1">
    <source>
        <dbReference type="EMBL" id="CDM66949.1"/>
    </source>
</evidence>
<dbReference type="Pfam" id="PF14559">
    <property type="entry name" value="TPR_19"/>
    <property type="match status" value="1"/>
</dbReference>
<dbReference type="Pfam" id="PF13181">
    <property type="entry name" value="TPR_8"/>
    <property type="match status" value="1"/>
</dbReference>
<dbReference type="SUPFAM" id="SSF48452">
    <property type="entry name" value="TPR-like"/>
    <property type="match status" value="1"/>
</dbReference>
<dbReference type="EMBL" id="CBXV010000008">
    <property type="protein sequence ID" value="CDM66949.1"/>
    <property type="molecule type" value="Genomic_DNA"/>
</dbReference>
<dbReference type="SMART" id="SM00028">
    <property type="entry name" value="TPR"/>
    <property type="match status" value="2"/>
</dbReference>
<keyword evidence="2" id="KW-1185">Reference proteome</keyword>
<sequence length="106" mass="11934">MTESRVEILERMLASDPENPAVLFGLAKEYEKLGRAEAVIETLKRYLDLADDEGNAYGMLARAYEKLGKRTEARAALERGIAAAERHGHPSMAEEYRMILESDYAE</sequence>
<gene>
    <name evidence="1" type="ORF">PYK22_02996</name>
</gene>
<protein>
    <submittedName>
        <fullName evidence="1">Anaphase-promoting complex, cyclosome, subunit 3</fullName>
    </submittedName>
</protein>
<dbReference type="RefSeq" id="WP_041978472.1">
    <property type="nucleotide sequence ID" value="NZ_CBXV010000008.1"/>
</dbReference>
<dbReference type="InterPro" id="IPR011990">
    <property type="entry name" value="TPR-like_helical_dom_sf"/>
</dbReference>
<dbReference type="Gene3D" id="1.25.40.10">
    <property type="entry name" value="Tetratricopeptide repeat domain"/>
    <property type="match status" value="1"/>
</dbReference>
<organism evidence="1 2">
    <name type="scientific">Pyrinomonas methylaliphatogenes</name>
    <dbReference type="NCBI Taxonomy" id="454194"/>
    <lineage>
        <taxon>Bacteria</taxon>
        <taxon>Pseudomonadati</taxon>
        <taxon>Acidobacteriota</taxon>
        <taxon>Blastocatellia</taxon>
        <taxon>Blastocatellales</taxon>
        <taxon>Pyrinomonadaceae</taxon>
        <taxon>Pyrinomonas</taxon>
    </lineage>
</organism>
<dbReference type="Proteomes" id="UP000031518">
    <property type="component" value="Unassembled WGS sequence"/>
</dbReference>
<dbReference type="STRING" id="454194.PYK22_02996"/>
<reference evidence="1 2" key="1">
    <citation type="submission" date="2013-12" db="EMBL/GenBank/DDBJ databases">
        <authorList>
            <person name="Stott M."/>
        </authorList>
    </citation>
    <scope>NUCLEOTIDE SEQUENCE [LARGE SCALE GENOMIC DNA]</scope>
    <source>
        <strain evidence="1 2">K22</strain>
    </source>
</reference>
<reference evidence="1 2" key="2">
    <citation type="submission" date="2015-01" db="EMBL/GenBank/DDBJ databases">
        <title>Complete genome sequence of Pyrinomonas methylaliphatogenes type strain K22T.</title>
        <authorList>
            <person name="Lee K.C.Y."/>
            <person name="Power J.F."/>
            <person name="Dunfield P.F."/>
            <person name="Morgan X.C."/>
            <person name="Huttenhower C."/>
            <person name="Stott M.B."/>
        </authorList>
    </citation>
    <scope>NUCLEOTIDE SEQUENCE [LARGE SCALE GENOMIC DNA]</scope>
    <source>
        <strain evidence="1 2">K22</strain>
    </source>
</reference>
<proteinExistence type="predicted"/>
<evidence type="ECO:0000313" key="2">
    <source>
        <dbReference type="Proteomes" id="UP000031518"/>
    </source>
</evidence>
<accession>A0A0B6X356</accession>